<organism evidence="1 2">
    <name type="scientific">Actinopolyspora saharensis</name>
    <dbReference type="NCBI Taxonomy" id="995062"/>
    <lineage>
        <taxon>Bacteria</taxon>
        <taxon>Bacillati</taxon>
        <taxon>Actinomycetota</taxon>
        <taxon>Actinomycetes</taxon>
        <taxon>Actinopolysporales</taxon>
        <taxon>Actinopolysporaceae</taxon>
        <taxon>Actinopolyspora</taxon>
    </lineage>
</organism>
<evidence type="ECO:0000313" key="1">
    <source>
        <dbReference type="EMBL" id="SDR19875.1"/>
    </source>
</evidence>
<dbReference type="STRING" id="995062.SAMN04489718_4082"/>
<gene>
    <name evidence="1" type="ORF">SAMN04489718_4082</name>
</gene>
<protein>
    <recommendedName>
        <fullName evidence="3">Zinc-finger</fullName>
    </recommendedName>
</protein>
<name>A0A1H1H2Z9_9ACTN</name>
<reference evidence="2" key="1">
    <citation type="submission" date="2016-10" db="EMBL/GenBank/DDBJ databases">
        <authorList>
            <person name="Varghese N."/>
            <person name="Submissions S."/>
        </authorList>
    </citation>
    <scope>NUCLEOTIDE SEQUENCE [LARGE SCALE GENOMIC DNA]</scope>
    <source>
        <strain evidence="2">DSM 45459</strain>
    </source>
</reference>
<dbReference type="AlphaFoldDB" id="A0A1H1H2Z9"/>
<dbReference type="EMBL" id="FNKO01000002">
    <property type="protein sequence ID" value="SDR19875.1"/>
    <property type="molecule type" value="Genomic_DNA"/>
</dbReference>
<accession>A0A1H1H2Z9</accession>
<sequence length="85" mass="9427">MEVVIGMGERHYWLPVSSRGEPRMIRHAFRGSRWEGRPAGTSVCGVPCAMAEPNELDWFQAPTCRACTEVLIAEQDVARHGEGGE</sequence>
<evidence type="ECO:0008006" key="3">
    <source>
        <dbReference type="Google" id="ProtNLM"/>
    </source>
</evidence>
<evidence type="ECO:0000313" key="2">
    <source>
        <dbReference type="Proteomes" id="UP000199301"/>
    </source>
</evidence>
<proteinExistence type="predicted"/>
<dbReference type="Proteomes" id="UP000199301">
    <property type="component" value="Unassembled WGS sequence"/>
</dbReference>
<keyword evidence="2" id="KW-1185">Reference proteome</keyword>
<dbReference type="RefSeq" id="WP_245695938.1">
    <property type="nucleotide sequence ID" value="NZ_FNKO01000002.1"/>
</dbReference>